<name>A0A330GNU0_9HYPH</name>
<gene>
    <name evidence="3" type="ORF">DPM35_23440</name>
</gene>
<dbReference type="PROSITE" id="PS51257">
    <property type="entry name" value="PROKAR_LIPOPROTEIN"/>
    <property type="match status" value="1"/>
</dbReference>
<dbReference type="Proteomes" id="UP000251956">
    <property type="component" value="Unassembled WGS sequence"/>
</dbReference>
<evidence type="ECO:0000256" key="1">
    <source>
        <dbReference type="SAM" id="MobiDB-lite"/>
    </source>
</evidence>
<evidence type="ECO:0008006" key="5">
    <source>
        <dbReference type="Google" id="ProtNLM"/>
    </source>
</evidence>
<comment type="caution">
    <text evidence="3">The sequence shown here is derived from an EMBL/GenBank/DDBJ whole genome shotgun (WGS) entry which is preliminary data.</text>
</comment>
<dbReference type="AlphaFoldDB" id="A0A330GNU0"/>
<reference evidence="3 4" key="1">
    <citation type="submission" date="2018-07" db="EMBL/GenBank/DDBJ databases">
        <title>Diversity of Mesorhizobium strains in Brazil.</title>
        <authorList>
            <person name="Helene L.C.F."/>
            <person name="Dall'Agnol R."/>
            <person name="Delamuta J.R.M."/>
            <person name="Hungria M."/>
        </authorList>
    </citation>
    <scope>NUCLEOTIDE SEQUENCE [LARGE SCALE GENOMIC DNA]</scope>
    <source>
        <strain evidence="3 4">CNPSo 3140</strain>
    </source>
</reference>
<dbReference type="RefSeq" id="WP_146767978.1">
    <property type="nucleotide sequence ID" value="NZ_QMBQ01000007.1"/>
</dbReference>
<feature type="region of interest" description="Disordered" evidence="1">
    <location>
        <begin position="42"/>
        <end position="106"/>
    </location>
</feature>
<keyword evidence="4" id="KW-1185">Reference proteome</keyword>
<evidence type="ECO:0000313" key="4">
    <source>
        <dbReference type="Proteomes" id="UP000251956"/>
    </source>
</evidence>
<keyword evidence="2" id="KW-0732">Signal</keyword>
<organism evidence="3 4">
    <name type="scientific">Mesorhizobium atlanticum</name>
    <dbReference type="NCBI Taxonomy" id="2233532"/>
    <lineage>
        <taxon>Bacteria</taxon>
        <taxon>Pseudomonadati</taxon>
        <taxon>Pseudomonadota</taxon>
        <taxon>Alphaproteobacteria</taxon>
        <taxon>Hyphomicrobiales</taxon>
        <taxon>Phyllobacteriaceae</taxon>
        <taxon>Mesorhizobium</taxon>
    </lineage>
</organism>
<dbReference type="OrthoDB" id="8084207at2"/>
<protein>
    <recommendedName>
        <fullName evidence="5">Lipoprotein</fullName>
    </recommendedName>
</protein>
<feature type="signal peptide" evidence="2">
    <location>
        <begin position="1"/>
        <end position="21"/>
    </location>
</feature>
<evidence type="ECO:0000313" key="3">
    <source>
        <dbReference type="EMBL" id="RAZ73802.1"/>
    </source>
</evidence>
<proteinExistence type="predicted"/>
<evidence type="ECO:0000256" key="2">
    <source>
        <dbReference type="SAM" id="SignalP"/>
    </source>
</evidence>
<accession>A0A330GNU0</accession>
<sequence>MFSRIAAVVLCPALLAAGACTRSDDGTVIVPSRMDVRRVWDKAPPGTTASRQIVSDVFPPPPSAPASLPASPTVRRHSRPASTKRSFGQDLPDPASGEQRPLTCRNVGEDGKRYRVVCE</sequence>
<dbReference type="EMBL" id="QMBQ01000007">
    <property type="protein sequence ID" value="RAZ73802.1"/>
    <property type="molecule type" value="Genomic_DNA"/>
</dbReference>
<feature type="chain" id="PRO_5016408957" description="Lipoprotein" evidence="2">
    <location>
        <begin position="22"/>
        <end position="119"/>
    </location>
</feature>